<evidence type="ECO:0000256" key="2">
    <source>
        <dbReference type="ARBA" id="ARBA00023015"/>
    </source>
</evidence>
<dbReference type="Pfam" id="PF13377">
    <property type="entry name" value="Peripla_BP_3"/>
    <property type="match status" value="1"/>
</dbReference>
<dbReference type="PROSITE" id="PS50932">
    <property type="entry name" value="HTH_LACI_2"/>
    <property type="match status" value="1"/>
</dbReference>
<gene>
    <name evidence="6" type="ORF">GYA93_22965</name>
</gene>
<comment type="caution">
    <text evidence="6">The sequence shown here is derived from an EMBL/GenBank/DDBJ whole genome shotgun (WGS) entry which is preliminary data.</text>
</comment>
<name>A0A7K3LY27_9ACTN</name>
<dbReference type="SUPFAM" id="SSF53822">
    <property type="entry name" value="Periplasmic binding protein-like I"/>
    <property type="match status" value="1"/>
</dbReference>
<dbReference type="AlphaFoldDB" id="A0A7K3LY27"/>
<dbReference type="InterPro" id="IPR010982">
    <property type="entry name" value="Lambda_DNA-bd_dom_sf"/>
</dbReference>
<dbReference type="InterPro" id="IPR046335">
    <property type="entry name" value="LacI/GalR-like_sensor"/>
</dbReference>
<accession>A0A7K3LY27</accession>
<dbReference type="Proteomes" id="UP000466307">
    <property type="component" value="Unassembled WGS sequence"/>
</dbReference>
<dbReference type="PANTHER" id="PTHR30146">
    <property type="entry name" value="LACI-RELATED TRANSCRIPTIONAL REPRESSOR"/>
    <property type="match status" value="1"/>
</dbReference>
<dbReference type="SMART" id="SM00354">
    <property type="entry name" value="HTH_LACI"/>
    <property type="match status" value="1"/>
</dbReference>
<dbReference type="Gene3D" id="3.40.50.2300">
    <property type="match status" value="2"/>
</dbReference>
<protein>
    <submittedName>
        <fullName evidence="6">LacI family transcriptional regulator</fullName>
    </submittedName>
</protein>
<dbReference type="EMBL" id="JAADZU010000118">
    <property type="protein sequence ID" value="NDK92397.1"/>
    <property type="molecule type" value="Genomic_DNA"/>
</dbReference>
<dbReference type="GO" id="GO:0003700">
    <property type="term" value="F:DNA-binding transcription factor activity"/>
    <property type="evidence" value="ECO:0007669"/>
    <property type="project" value="TreeGrafter"/>
</dbReference>
<keyword evidence="4" id="KW-0804">Transcription</keyword>
<proteinExistence type="predicted"/>
<reference evidence="6 7" key="1">
    <citation type="submission" date="2020-01" db="EMBL/GenBank/DDBJ databases">
        <title>Investigation of new actinobacteria for the biodesulphurisation of diesel fuel.</title>
        <authorList>
            <person name="Athi Narayanan S.M."/>
        </authorList>
    </citation>
    <scope>NUCLEOTIDE SEQUENCE [LARGE SCALE GENOMIC DNA]</scope>
    <source>
        <strain evidence="6 7">213E</strain>
    </source>
</reference>
<dbReference type="GO" id="GO:0000976">
    <property type="term" value="F:transcription cis-regulatory region binding"/>
    <property type="evidence" value="ECO:0007669"/>
    <property type="project" value="TreeGrafter"/>
</dbReference>
<evidence type="ECO:0000313" key="6">
    <source>
        <dbReference type="EMBL" id="NDK92397.1"/>
    </source>
</evidence>
<evidence type="ECO:0000313" key="7">
    <source>
        <dbReference type="Proteomes" id="UP000466307"/>
    </source>
</evidence>
<keyword evidence="3" id="KW-0238">DNA-binding</keyword>
<dbReference type="SUPFAM" id="SSF47413">
    <property type="entry name" value="lambda repressor-like DNA-binding domains"/>
    <property type="match status" value="1"/>
</dbReference>
<evidence type="ECO:0000256" key="1">
    <source>
        <dbReference type="ARBA" id="ARBA00022491"/>
    </source>
</evidence>
<evidence type="ECO:0000256" key="3">
    <source>
        <dbReference type="ARBA" id="ARBA00023125"/>
    </source>
</evidence>
<evidence type="ECO:0000256" key="4">
    <source>
        <dbReference type="ARBA" id="ARBA00023163"/>
    </source>
</evidence>
<keyword evidence="2" id="KW-0805">Transcription regulation</keyword>
<feature type="domain" description="HTH lacI-type" evidence="5">
    <location>
        <begin position="5"/>
        <end position="61"/>
    </location>
</feature>
<dbReference type="CDD" id="cd01392">
    <property type="entry name" value="HTH_LacI"/>
    <property type="match status" value="1"/>
</dbReference>
<dbReference type="CDD" id="cd06267">
    <property type="entry name" value="PBP1_LacI_sugar_binding-like"/>
    <property type="match status" value="1"/>
</dbReference>
<dbReference type="InterPro" id="IPR000843">
    <property type="entry name" value="HTH_LacI"/>
</dbReference>
<dbReference type="Pfam" id="PF00356">
    <property type="entry name" value="LacI"/>
    <property type="match status" value="1"/>
</dbReference>
<dbReference type="InterPro" id="IPR028082">
    <property type="entry name" value="Peripla_BP_I"/>
</dbReference>
<dbReference type="Gene3D" id="1.10.260.40">
    <property type="entry name" value="lambda repressor-like DNA-binding domains"/>
    <property type="match status" value="1"/>
</dbReference>
<organism evidence="6 7">
    <name type="scientific">Gordonia desulfuricans</name>
    <dbReference type="NCBI Taxonomy" id="89051"/>
    <lineage>
        <taxon>Bacteria</taxon>
        <taxon>Bacillati</taxon>
        <taxon>Actinomycetota</taxon>
        <taxon>Actinomycetes</taxon>
        <taxon>Mycobacteriales</taxon>
        <taxon>Gordoniaceae</taxon>
        <taxon>Gordonia</taxon>
    </lineage>
</organism>
<evidence type="ECO:0000259" key="5">
    <source>
        <dbReference type="PROSITE" id="PS50932"/>
    </source>
</evidence>
<keyword evidence="1" id="KW-0678">Repressor</keyword>
<sequence>MSVRSRLADVAKLADVHPATASRALNERTRHLVSAETLERVLAAADELHYLPNPMARSLASSRSNTIGVVIGDLTVPLFAHLLRGIDEVTTAAGYATLFVDTHNDPARELAQLRTLEARHVDGLIVTTSVVGDPDGTARFAKVAPVVNLLRACPNGENPEVISNDDRGMRLIVDHLVGLGHTRIAHIAGPATVSTGVARRRGYRNAMTDHGLPEDDSLVVTIDRIDAEQGRAAAIHLLDTTDCTAIVGFNDLVTFGVLKELRSRKIPCPEQISVVGYSDVPSAELMSPALTTVAVDHHAMGAEAARLMLGILDDPAGAAARSVQFPVELVVRESTGPCRVMSS</sequence>
<keyword evidence="7" id="KW-1185">Reference proteome</keyword>
<dbReference type="RefSeq" id="WP_059039737.1">
    <property type="nucleotide sequence ID" value="NZ_JAADZU010000118.1"/>
</dbReference>
<dbReference type="PANTHER" id="PTHR30146:SF148">
    <property type="entry name" value="HTH-TYPE TRANSCRIPTIONAL REPRESSOR PURR-RELATED"/>
    <property type="match status" value="1"/>
</dbReference>